<reference evidence="2 3" key="1">
    <citation type="submission" date="2020-11" db="EMBL/GenBank/DDBJ databases">
        <title>Closed and high quality bacterial genomes of the OMM12 community.</title>
        <authorList>
            <person name="Marbouty M."/>
            <person name="Lamy-Besnier Q."/>
            <person name="Debarbieux L."/>
            <person name="Koszul R."/>
        </authorList>
    </citation>
    <scope>NUCLEOTIDE SEQUENCE [LARGE SCALE GENOMIC DNA]</scope>
    <source>
        <strain evidence="2 3">KB18</strain>
    </source>
</reference>
<dbReference type="Proteomes" id="UP000596035">
    <property type="component" value="Chromosome"/>
</dbReference>
<evidence type="ECO:0000313" key="2">
    <source>
        <dbReference type="EMBL" id="QQR28677.1"/>
    </source>
</evidence>
<protein>
    <submittedName>
        <fullName evidence="2">NusG domain II-containing protein</fullName>
    </submittedName>
</protein>
<evidence type="ECO:0000256" key="1">
    <source>
        <dbReference type="SAM" id="SignalP"/>
    </source>
</evidence>
<dbReference type="AlphaFoldDB" id="A0AA92L3H5"/>
<name>A0AA92L3H5_9FIRM</name>
<dbReference type="RefSeq" id="WP_157130615.1">
    <property type="nucleotide sequence ID" value="NZ_CP021422.1"/>
</dbReference>
<dbReference type="CDD" id="cd09911">
    <property type="entry name" value="Lin0431_like"/>
    <property type="match status" value="1"/>
</dbReference>
<organism evidence="2 3">
    <name type="scientific">Acutalibacter muris</name>
    <dbReference type="NCBI Taxonomy" id="1796620"/>
    <lineage>
        <taxon>Bacteria</taxon>
        <taxon>Bacillati</taxon>
        <taxon>Bacillota</taxon>
        <taxon>Clostridia</taxon>
        <taxon>Eubacteriales</taxon>
        <taxon>Acutalibacteraceae</taxon>
        <taxon>Acutalibacter</taxon>
    </lineage>
</organism>
<feature type="signal peptide" evidence="1">
    <location>
        <begin position="1"/>
        <end position="24"/>
    </location>
</feature>
<feature type="chain" id="PRO_5041686149" evidence="1">
    <location>
        <begin position="25"/>
        <end position="117"/>
    </location>
</feature>
<dbReference type="Gene3D" id="2.60.320.10">
    <property type="entry name" value="N-utilization substance G protein NusG, insert domain"/>
    <property type="match status" value="1"/>
</dbReference>
<dbReference type="EMBL" id="CP065321">
    <property type="protein sequence ID" value="QQR28677.1"/>
    <property type="molecule type" value="Genomic_DNA"/>
</dbReference>
<dbReference type="Pfam" id="PF07009">
    <property type="entry name" value="NusG_II"/>
    <property type="match status" value="1"/>
</dbReference>
<evidence type="ECO:0000313" key="3">
    <source>
        <dbReference type="Proteomes" id="UP000596035"/>
    </source>
</evidence>
<proteinExistence type="predicted"/>
<keyword evidence="1" id="KW-0732">Signal</keyword>
<gene>
    <name evidence="2" type="ORF">I5Q82_11165</name>
</gene>
<accession>A0AA92L3H5</accession>
<sequence length="117" mass="12463">MIKTKTWVAALGTALVLSIGGLLAPRPQGTMAKVYQDGSCLHSVDLSQVTEPYDLPIKSGDKNNTLRVEAGRLRMVSANCPDQTCVHMGWSTGQPIICLPHKLVIEFTDAGTDALAG</sequence>
<dbReference type="InterPro" id="IPR038690">
    <property type="entry name" value="NusG_2_sf"/>
</dbReference>